<dbReference type="SUPFAM" id="SSF81923">
    <property type="entry name" value="Double Clp-N motif"/>
    <property type="match status" value="1"/>
</dbReference>
<dbReference type="InterPro" id="IPR004176">
    <property type="entry name" value="Clp_R_N"/>
</dbReference>
<protein>
    <submittedName>
        <fullName evidence="3">Clp amino terminal domain</fullName>
    </submittedName>
</protein>
<proteinExistence type="inferred from homology"/>
<evidence type="ECO:0000259" key="2">
    <source>
        <dbReference type="Pfam" id="PF02861"/>
    </source>
</evidence>
<dbReference type="Gene3D" id="1.10.1780.10">
    <property type="entry name" value="Clp, N-terminal domain"/>
    <property type="match status" value="1"/>
</dbReference>
<gene>
    <name evidence="3" type="ORF">NCTC10684_00466</name>
</gene>
<organism evidence="3 4">
    <name type="scientific">Aminobacter aminovorans</name>
    <name type="common">Chelatobacter heintzii</name>
    <dbReference type="NCBI Taxonomy" id="83263"/>
    <lineage>
        <taxon>Bacteria</taxon>
        <taxon>Pseudomonadati</taxon>
        <taxon>Pseudomonadota</taxon>
        <taxon>Alphaproteobacteria</taxon>
        <taxon>Hyphomicrobiales</taxon>
        <taxon>Phyllobacteriaceae</taxon>
        <taxon>Aminobacter</taxon>
    </lineage>
</organism>
<feature type="domain" description="Clp R" evidence="2">
    <location>
        <begin position="22"/>
        <end position="72"/>
    </location>
</feature>
<comment type="similarity">
    <text evidence="1">Belongs to the ClpA/ClpB family.</text>
</comment>
<evidence type="ECO:0000256" key="1">
    <source>
        <dbReference type="ARBA" id="ARBA00008675"/>
    </source>
</evidence>
<name>A0A380WGK7_AMIAI</name>
<evidence type="ECO:0000313" key="3">
    <source>
        <dbReference type="EMBL" id="SUU87274.1"/>
    </source>
</evidence>
<dbReference type="Proteomes" id="UP000254701">
    <property type="component" value="Unassembled WGS sequence"/>
</dbReference>
<evidence type="ECO:0000313" key="4">
    <source>
        <dbReference type="Proteomes" id="UP000254701"/>
    </source>
</evidence>
<dbReference type="AlphaFoldDB" id="A0A380WGK7"/>
<dbReference type="Pfam" id="PF02861">
    <property type="entry name" value="Clp_N"/>
    <property type="match status" value="1"/>
</dbReference>
<dbReference type="RefSeq" id="WP_115729804.1">
    <property type="nucleotide sequence ID" value="NZ_BAAAVY010000033.1"/>
</dbReference>
<sequence length="172" mass="17630">MFGRIKARFNDMGTIGTLCTGAEQHALRDQQREPGAEHFLLSALDLPDGTARRAFEGVGANPAALEDAIARQYSDALAAIGLDVGPPSDASTGPAQLATRPGAFNASASGQEVMQALAADRNAHGPLLGAHVVAIVAGMPHGVAARALRAMGVDLGQLRSAAEAVARADTQR</sequence>
<reference evidence="3 4" key="1">
    <citation type="submission" date="2018-06" db="EMBL/GenBank/DDBJ databases">
        <authorList>
            <consortium name="Pathogen Informatics"/>
            <person name="Doyle S."/>
        </authorList>
    </citation>
    <scope>NUCLEOTIDE SEQUENCE [LARGE SCALE GENOMIC DNA]</scope>
    <source>
        <strain evidence="3 4">NCTC10684</strain>
    </source>
</reference>
<dbReference type="OrthoDB" id="8421832at2"/>
<dbReference type="EMBL" id="UFSM01000001">
    <property type="protein sequence ID" value="SUU87274.1"/>
    <property type="molecule type" value="Genomic_DNA"/>
</dbReference>
<dbReference type="InterPro" id="IPR036628">
    <property type="entry name" value="Clp_N_dom_sf"/>
</dbReference>
<accession>A0A380WGK7</accession>